<protein>
    <submittedName>
        <fullName evidence="1">Uncharacterized protein</fullName>
    </submittedName>
</protein>
<accession>A0A1H8DGF3</accession>
<name>A0A1H8DGF3_9BACI</name>
<sequence>MESIENELLDLEKGTIYTTRDLATLMNNRKDALVLSEDTASFHEGDISSRYLVKNKIETFIHRNDGGSYAIPDSKQLIYIVKKCN</sequence>
<evidence type="ECO:0000313" key="1">
    <source>
        <dbReference type="EMBL" id="SEN06245.1"/>
    </source>
</evidence>
<evidence type="ECO:0000313" key="2">
    <source>
        <dbReference type="Proteomes" id="UP000198553"/>
    </source>
</evidence>
<dbReference type="EMBL" id="FOBW01000008">
    <property type="protein sequence ID" value="SEN06245.1"/>
    <property type="molecule type" value="Genomic_DNA"/>
</dbReference>
<dbReference type="RefSeq" id="WP_090746182.1">
    <property type="nucleotide sequence ID" value="NZ_FOBW01000008.1"/>
</dbReference>
<dbReference type="OrthoDB" id="2887842at2"/>
<dbReference type="Proteomes" id="UP000198553">
    <property type="component" value="Unassembled WGS sequence"/>
</dbReference>
<gene>
    <name evidence="1" type="ORF">SAMN05192533_108203</name>
</gene>
<reference evidence="2" key="1">
    <citation type="submission" date="2016-10" db="EMBL/GenBank/DDBJ databases">
        <authorList>
            <person name="Varghese N."/>
            <person name="Submissions S."/>
        </authorList>
    </citation>
    <scope>NUCLEOTIDE SEQUENCE [LARGE SCALE GENOMIC DNA]</scope>
    <source>
        <strain evidence="2">B48,IBRC-M 10115,DSM 25386,CECT 8001</strain>
    </source>
</reference>
<keyword evidence="2" id="KW-1185">Reference proteome</keyword>
<proteinExistence type="predicted"/>
<dbReference type="AlphaFoldDB" id="A0A1H8DGF3"/>
<organism evidence="1 2">
    <name type="scientific">Mesobacillus persicus</name>
    <dbReference type="NCBI Taxonomy" id="930146"/>
    <lineage>
        <taxon>Bacteria</taxon>
        <taxon>Bacillati</taxon>
        <taxon>Bacillota</taxon>
        <taxon>Bacilli</taxon>
        <taxon>Bacillales</taxon>
        <taxon>Bacillaceae</taxon>
        <taxon>Mesobacillus</taxon>
    </lineage>
</organism>